<keyword evidence="1" id="KW-1133">Transmembrane helix</keyword>
<feature type="transmembrane region" description="Helical" evidence="1">
    <location>
        <begin position="25"/>
        <end position="44"/>
    </location>
</feature>
<evidence type="ECO:0000313" key="3">
    <source>
        <dbReference type="Proteomes" id="UP001062738"/>
    </source>
</evidence>
<dbReference type="EMBL" id="JAOXXL010000021">
    <property type="protein sequence ID" value="MCY7008509.1"/>
    <property type="molecule type" value="Genomic_DNA"/>
</dbReference>
<organism evidence="2 3">
    <name type="scientific">Fusobacterium simiae</name>
    <dbReference type="NCBI Taxonomy" id="855"/>
    <lineage>
        <taxon>Bacteria</taxon>
        <taxon>Fusobacteriati</taxon>
        <taxon>Fusobacteriota</taxon>
        <taxon>Fusobacteriia</taxon>
        <taxon>Fusobacteriales</taxon>
        <taxon>Fusobacteriaceae</taxon>
        <taxon>Fusobacterium</taxon>
    </lineage>
</organism>
<gene>
    <name evidence="2" type="ORF">OCK72_07650</name>
</gene>
<reference evidence="2" key="1">
    <citation type="submission" date="2022-09" db="EMBL/GenBank/DDBJ databases">
        <authorList>
            <person name="Zoaiter M."/>
        </authorList>
    </citation>
    <scope>NUCLEOTIDE SEQUENCE</scope>
    <source>
        <strain evidence="2">DSM 19848</strain>
    </source>
</reference>
<sequence length="161" mass="19678">MITITTNENFTYITYNSELYNKSNIAQLFNMATIFFIFPYLISFNNDNNYLIYIYFWLIYCLFFFFLYKIQGKFSKTEFILYTDKIEIKKSKKKFFFLYKEIEKIEFQIKVLSKGGTFYYIKIIKKDGHIHKCLRGEIEQEILGVFNIIKDNFEEWEIKNL</sequence>
<evidence type="ECO:0000313" key="2">
    <source>
        <dbReference type="EMBL" id="MCY7008509.1"/>
    </source>
</evidence>
<accession>A0ABT4DMJ5</accession>
<evidence type="ECO:0000256" key="1">
    <source>
        <dbReference type="SAM" id="Phobius"/>
    </source>
</evidence>
<keyword evidence="1" id="KW-0812">Transmembrane</keyword>
<name>A0ABT4DMJ5_FUSSI</name>
<dbReference type="Proteomes" id="UP001062738">
    <property type="component" value="Unassembled WGS sequence"/>
</dbReference>
<keyword evidence="3" id="KW-1185">Reference proteome</keyword>
<protein>
    <recommendedName>
        <fullName evidence="4">Sucrose-6-phosphate hydrolase</fullName>
    </recommendedName>
</protein>
<dbReference type="RefSeq" id="WP_195340357.1">
    <property type="nucleotide sequence ID" value="NZ_JAOXXL010000021.1"/>
</dbReference>
<proteinExistence type="predicted"/>
<comment type="caution">
    <text evidence="2">The sequence shown here is derived from an EMBL/GenBank/DDBJ whole genome shotgun (WGS) entry which is preliminary data.</text>
</comment>
<evidence type="ECO:0008006" key="4">
    <source>
        <dbReference type="Google" id="ProtNLM"/>
    </source>
</evidence>
<feature type="transmembrane region" description="Helical" evidence="1">
    <location>
        <begin position="50"/>
        <end position="68"/>
    </location>
</feature>
<keyword evidence="1" id="KW-0472">Membrane</keyword>